<dbReference type="PANTHER" id="PTHR36403">
    <property type="entry name" value="PROTEIN COFACTOR ASSEMBLY OF COMPLEX C SUBUNIT B CCB2, CHLOROPLASTIC"/>
    <property type="match status" value="1"/>
</dbReference>
<dbReference type="GO" id="GO:0010190">
    <property type="term" value="P:cytochrome b6f complex assembly"/>
    <property type="evidence" value="ECO:0007669"/>
    <property type="project" value="InterPro"/>
</dbReference>
<dbReference type="InterPro" id="IPR021325">
    <property type="entry name" value="CCB2/CCB4"/>
</dbReference>
<sequence>MSSLAIHPLIPLKARPGFRANTAGKPLTVSVRLGNSGNANNQQQRPQQQQLNLSVLRFTFGIPGLDESYLPRFIGYGFGSLLLLNRFVGSYSGITPAQLRTEALGLSLAAFSIALPYFGRFLKGTATTVGKATLPQGIEQIFVMSQNISDASKEDLAWATYVLLSNTNTIAVILETGRCSPMGPVRYC</sequence>
<evidence type="ECO:0000313" key="1">
    <source>
        <dbReference type="EMBL" id="MBW93333.1"/>
    </source>
</evidence>
<dbReference type="InterPro" id="IPR044970">
    <property type="entry name" value="CCB2"/>
</dbReference>
<dbReference type="AlphaFoldDB" id="A0A2P2JIN5"/>
<reference evidence="1" key="1">
    <citation type="submission" date="2018-02" db="EMBL/GenBank/DDBJ databases">
        <title>Rhizophora mucronata_Transcriptome.</title>
        <authorList>
            <person name="Meera S.P."/>
            <person name="Sreeshan A."/>
            <person name="Augustine A."/>
        </authorList>
    </citation>
    <scope>NUCLEOTIDE SEQUENCE</scope>
    <source>
        <tissue evidence="1">Leaf</tissue>
    </source>
</reference>
<dbReference type="Pfam" id="PF11152">
    <property type="entry name" value="CCB2_CCB4"/>
    <property type="match status" value="1"/>
</dbReference>
<dbReference type="EMBL" id="GGEC01012850">
    <property type="protein sequence ID" value="MBW93333.1"/>
    <property type="molecule type" value="Transcribed_RNA"/>
</dbReference>
<organism evidence="1">
    <name type="scientific">Rhizophora mucronata</name>
    <name type="common">Asiatic mangrove</name>
    <dbReference type="NCBI Taxonomy" id="61149"/>
    <lineage>
        <taxon>Eukaryota</taxon>
        <taxon>Viridiplantae</taxon>
        <taxon>Streptophyta</taxon>
        <taxon>Embryophyta</taxon>
        <taxon>Tracheophyta</taxon>
        <taxon>Spermatophyta</taxon>
        <taxon>Magnoliopsida</taxon>
        <taxon>eudicotyledons</taxon>
        <taxon>Gunneridae</taxon>
        <taxon>Pentapetalae</taxon>
        <taxon>rosids</taxon>
        <taxon>fabids</taxon>
        <taxon>Malpighiales</taxon>
        <taxon>Rhizophoraceae</taxon>
        <taxon>Rhizophora</taxon>
    </lineage>
</organism>
<dbReference type="PANTHER" id="PTHR36403:SF1">
    <property type="entry name" value="PROTEIN COFACTOR ASSEMBLY OF COMPLEX C SUBUNIT B CCB2, CHLOROPLASTIC"/>
    <property type="match status" value="1"/>
</dbReference>
<protein>
    <submittedName>
        <fullName evidence="1">Uncharacterized protein LOC105648509 isoform X2</fullName>
    </submittedName>
</protein>
<proteinExistence type="predicted"/>
<name>A0A2P2JIN5_RHIMU</name>
<accession>A0A2P2JIN5</accession>